<organism evidence="2 4">
    <name type="scientific">Geobacillus stearothermophilus</name>
    <name type="common">Bacillus stearothermophilus</name>
    <dbReference type="NCBI Taxonomy" id="1422"/>
    <lineage>
        <taxon>Bacteria</taxon>
        <taxon>Bacillati</taxon>
        <taxon>Bacillota</taxon>
        <taxon>Bacilli</taxon>
        <taxon>Bacillales</taxon>
        <taxon>Anoxybacillaceae</taxon>
        <taxon>Geobacillus</taxon>
    </lineage>
</organism>
<evidence type="ECO:0000313" key="3">
    <source>
        <dbReference type="Proteomes" id="UP000075424"/>
    </source>
</evidence>
<dbReference type="EMBL" id="LQYV01000125">
    <property type="protein sequence ID" value="KYD22381.1"/>
    <property type="molecule type" value="Genomic_DNA"/>
</dbReference>
<dbReference type="EMBL" id="LQYY01000016">
    <property type="protein sequence ID" value="KYD35107.1"/>
    <property type="molecule type" value="Genomic_DNA"/>
</dbReference>
<proteinExistence type="predicted"/>
<accession>A0A0K9HEP4</accession>
<dbReference type="AlphaFoldDB" id="A0A0K9HEP4"/>
<reference evidence="3 4" key="1">
    <citation type="submission" date="2016-01" db="EMBL/GenBank/DDBJ databases">
        <title>Draft Genome Sequences of Seven Thermophilic Sporeformers Isolated from Foods.</title>
        <authorList>
            <person name="Berendsen E.M."/>
            <person name="Wells-Bennik M.H."/>
            <person name="Krawcyk A.O."/>
            <person name="De Jong A."/>
            <person name="Holsappel S."/>
            <person name="Eijlander R.T."/>
            <person name="Kuipers O.P."/>
        </authorList>
    </citation>
    <scope>NUCLEOTIDE SEQUENCE [LARGE SCALE GENOMIC DNA]</scope>
    <source>
        <strain evidence="1 3">B4109</strain>
        <strain evidence="2 4">B4114</strain>
    </source>
</reference>
<gene>
    <name evidence="1" type="ORF">B4109_1300</name>
    <name evidence="2" type="ORF">B4114_1271</name>
</gene>
<protein>
    <submittedName>
        <fullName evidence="2">Uncharacterized protein</fullName>
    </submittedName>
</protein>
<sequence>MHGHPFYRSNIMNFILIDVDVKVNEYESKETVILPLLRVHSLRHPTINMEKMDLGVAGERRASRANARKETINRTLES</sequence>
<evidence type="ECO:0000313" key="2">
    <source>
        <dbReference type="EMBL" id="KYD35107.1"/>
    </source>
</evidence>
<comment type="caution">
    <text evidence="2">The sequence shown here is derived from an EMBL/GenBank/DDBJ whole genome shotgun (WGS) entry which is preliminary data.</text>
</comment>
<dbReference type="Proteomes" id="UP000075424">
    <property type="component" value="Unassembled WGS sequence"/>
</dbReference>
<evidence type="ECO:0000313" key="4">
    <source>
        <dbReference type="Proteomes" id="UP000075517"/>
    </source>
</evidence>
<evidence type="ECO:0000313" key="1">
    <source>
        <dbReference type="EMBL" id="KYD22381.1"/>
    </source>
</evidence>
<dbReference type="Proteomes" id="UP000075517">
    <property type="component" value="Unassembled WGS sequence"/>
</dbReference>
<name>A0A0K9HEP4_GEOSE</name>